<dbReference type="InterPro" id="IPR002347">
    <property type="entry name" value="SDR_fam"/>
</dbReference>
<dbReference type="EMBL" id="AMCI01007194">
    <property type="protein sequence ID" value="EJW93049.1"/>
    <property type="molecule type" value="Genomic_DNA"/>
</dbReference>
<reference evidence="1" key="1">
    <citation type="journal article" date="2012" name="PLoS ONE">
        <title>Gene sets for utilization of primary and secondary nutrition supplies in the distal gut of endangered iberian lynx.</title>
        <authorList>
            <person name="Alcaide M."/>
            <person name="Messina E."/>
            <person name="Richter M."/>
            <person name="Bargiela R."/>
            <person name="Peplies J."/>
            <person name="Huws S.A."/>
            <person name="Newbold C.J."/>
            <person name="Golyshin P.N."/>
            <person name="Simon M.A."/>
            <person name="Lopez G."/>
            <person name="Yakimov M.M."/>
            <person name="Ferrer M."/>
        </authorList>
    </citation>
    <scope>NUCLEOTIDE SEQUENCE</scope>
</reference>
<accession>J9G0H3</accession>
<proteinExistence type="predicted"/>
<dbReference type="Gene3D" id="3.40.50.720">
    <property type="entry name" value="NAD(P)-binding Rossmann-like Domain"/>
    <property type="match status" value="1"/>
</dbReference>
<dbReference type="SUPFAM" id="SSF51735">
    <property type="entry name" value="NAD(P)-binding Rossmann-fold domains"/>
    <property type="match status" value="1"/>
</dbReference>
<feature type="non-terminal residue" evidence="1">
    <location>
        <position position="37"/>
    </location>
</feature>
<evidence type="ECO:0000313" key="1">
    <source>
        <dbReference type="EMBL" id="EJW93049.1"/>
    </source>
</evidence>
<evidence type="ECO:0008006" key="2">
    <source>
        <dbReference type="Google" id="ProtNLM"/>
    </source>
</evidence>
<dbReference type="AlphaFoldDB" id="J9G0H3"/>
<dbReference type="InterPro" id="IPR036291">
    <property type="entry name" value="NAD(P)-bd_dom_sf"/>
</dbReference>
<organism evidence="1">
    <name type="scientific">gut metagenome</name>
    <dbReference type="NCBI Taxonomy" id="749906"/>
    <lineage>
        <taxon>unclassified sequences</taxon>
        <taxon>metagenomes</taxon>
        <taxon>organismal metagenomes</taxon>
    </lineage>
</organism>
<name>J9G0H3_9ZZZZ</name>
<sequence length="37" mass="3654">MGKLNGKVAIVTGATAGIGNGIVECFLEEGAKVVFCG</sequence>
<dbReference type="Pfam" id="PF00106">
    <property type="entry name" value="adh_short"/>
    <property type="match status" value="1"/>
</dbReference>
<protein>
    <recommendedName>
        <fullName evidence="2">Short-chain dehydrogenase/reductase SDR</fullName>
    </recommendedName>
</protein>
<comment type="caution">
    <text evidence="1">The sequence shown here is derived from an EMBL/GenBank/DDBJ whole genome shotgun (WGS) entry which is preliminary data.</text>
</comment>
<gene>
    <name evidence="1" type="ORF">EVA_18844</name>
</gene>